<feature type="compositionally biased region" description="Basic residues" evidence="1">
    <location>
        <begin position="391"/>
        <end position="439"/>
    </location>
</feature>
<organism evidence="2 3">
    <name type="scientific">Dermatophagoides pteronyssinus</name>
    <name type="common">European house dust mite</name>
    <dbReference type="NCBI Taxonomy" id="6956"/>
    <lineage>
        <taxon>Eukaryota</taxon>
        <taxon>Metazoa</taxon>
        <taxon>Ecdysozoa</taxon>
        <taxon>Arthropoda</taxon>
        <taxon>Chelicerata</taxon>
        <taxon>Arachnida</taxon>
        <taxon>Acari</taxon>
        <taxon>Acariformes</taxon>
        <taxon>Sarcoptiformes</taxon>
        <taxon>Astigmata</taxon>
        <taxon>Psoroptidia</taxon>
        <taxon>Analgoidea</taxon>
        <taxon>Pyroglyphidae</taxon>
        <taxon>Dermatophagoidinae</taxon>
        <taxon>Dermatophagoides</taxon>
    </lineage>
</organism>
<feature type="compositionally biased region" description="Polar residues" evidence="1">
    <location>
        <begin position="174"/>
        <end position="184"/>
    </location>
</feature>
<feature type="compositionally biased region" description="Basic residues" evidence="1">
    <location>
        <begin position="75"/>
        <end position="85"/>
    </location>
</feature>
<dbReference type="EMBL" id="NJHN03000059">
    <property type="protein sequence ID" value="KAH9419452.1"/>
    <property type="molecule type" value="Genomic_DNA"/>
</dbReference>
<protein>
    <submittedName>
        <fullName evidence="2">Uncharacterized protein</fullName>
    </submittedName>
</protein>
<reference evidence="2 3" key="2">
    <citation type="journal article" date="2022" name="Mol. Biol. Evol.">
        <title>Comparative Genomics Reveals Insights into the Divergent Evolution of Astigmatic Mites and Household Pest Adaptations.</title>
        <authorList>
            <person name="Xiong Q."/>
            <person name="Wan A.T."/>
            <person name="Liu X."/>
            <person name="Fung C.S."/>
            <person name="Xiao X."/>
            <person name="Malainual N."/>
            <person name="Hou J."/>
            <person name="Wang L."/>
            <person name="Wang M."/>
            <person name="Yang K.Y."/>
            <person name="Cui Y."/>
            <person name="Leung E.L."/>
            <person name="Nong W."/>
            <person name="Shin S.K."/>
            <person name="Au S.W."/>
            <person name="Jeong K.Y."/>
            <person name="Chew F.T."/>
            <person name="Hui J.H."/>
            <person name="Leung T.F."/>
            <person name="Tungtrongchitr A."/>
            <person name="Zhong N."/>
            <person name="Liu Z."/>
            <person name="Tsui S.K."/>
        </authorList>
    </citation>
    <scope>NUCLEOTIDE SEQUENCE [LARGE SCALE GENOMIC DNA]</scope>
    <source>
        <strain evidence="2">Derp</strain>
    </source>
</reference>
<feature type="region of interest" description="Disordered" evidence="1">
    <location>
        <begin position="162"/>
        <end position="184"/>
    </location>
</feature>
<evidence type="ECO:0000256" key="1">
    <source>
        <dbReference type="SAM" id="MobiDB-lite"/>
    </source>
</evidence>
<feature type="compositionally biased region" description="Low complexity" evidence="1">
    <location>
        <begin position="57"/>
        <end position="69"/>
    </location>
</feature>
<reference evidence="2 3" key="1">
    <citation type="journal article" date="2018" name="J. Allergy Clin. Immunol.">
        <title>High-quality assembly of Dermatophagoides pteronyssinus genome and transcriptome reveals a wide range of novel allergens.</title>
        <authorList>
            <person name="Liu X.Y."/>
            <person name="Yang K.Y."/>
            <person name="Wang M.Q."/>
            <person name="Kwok J.S."/>
            <person name="Zeng X."/>
            <person name="Yang Z."/>
            <person name="Xiao X.J."/>
            <person name="Lau C.P."/>
            <person name="Li Y."/>
            <person name="Huang Z.M."/>
            <person name="Ba J.G."/>
            <person name="Yim A.K."/>
            <person name="Ouyang C.Y."/>
            <person name="Ngai S.M."/>
            <person name="Chan T.F."/>
            <person name="Leung E.L."/>
            <person name="Liu L."/>
            <person name="Liu Z.G."/>
            <person name="Tsui S.K."/>
        </authorList>
    </citation>
    <scope>NUCLEOTIDE SEQUENCE [LARGE SCALE GENOMIC DNA]</scope>
    <source>
        <strain evidence="2">Derp</strain>
    </source>
</reference>
<gene>
    <name evidence="2" type="ORF">DERP_010664</name>
</gene>
<feature type="compositionally biased region" description="Low complexity" evidence="1">
    <location>
        <begin position="328"/>
        <end position="343"/>
    </location>
</feature>
<comment type="caution">
    <text evidence="2">The sequence shown here is derived from an EMBL/GenBank/DDBJ whole genome shotgun (WGS) entry which is preliminary data.</text>
</comment>
<feature type="region of interest" description="Disordered" evidence="1">
    <location>
        <begin position="324"/>
        <end position="439"/>
    </location>
</feature>
<name>A0ABQ8JA25_DERPT</name>
<dbReference type="Proteomes" id="UP000887458">
    <property type="component" value="Unassembled WGS sequence"/>
</dbReference>
<accession>A0ABQ8JA25</accession>
<keyword evidence="3" id="KW-1185">Reference proteome</keyword>
<feature type="region of interest" description="Disordered" evidence="1">
    <location>
        <begin position="14"/>
        <end position="41"/>
    </location>
</feature>
<feature type="non-terminal residue" evidence="2">
    <location>
        <position position="1"/>
    </location>
</feature>
<evidence type="ECO:0000313" key="3">
    <source>
        <dbReference type="Proteomes" id="UP000887458"/>
    </source>
</evidence>
<feature type="region of interest" description="Disordered" evidence="1">
    <location>
        <begin position="53"/>
        <end position="101"/>
    </location>
</feature>
<evidence type="ECO:0000313" key="2">
    <source>
        <dbReference type="EMBL" id="KAH9419452.1"/>
    </source>
</evidence>
<sequence>NIFFCCTDFDDQDYDQESNRKKRKQQRRRQQQRQRRHKSIQWKKNYRKYRMDDNNSLDESLSSFDDTSLNQTKQRNNKRMKKQTTTRRNEHRSSSQVINDYNDYRNDVDKQTFLTHKLNSQNNNDNDFNVVVNDDKQTSFDEQQQPQQQQSIHSNDQFITKVSSDLQKQQQQQLNHFGNNSPTKNLKTTTEELCEYAYIVYNPRSNSIAMSRTLNNLIPPDTTIIYKVDETSNNEDKIRIKSRNGITSDECNTKSLRSDYFIVNSNFFLKDCQNDGEHLNSLTSTTTTTNETEQKKLSVKDDEAIHVDDQTVFVYSTKAPQSLKNQWASTTTTTTTKATSNTKLIANDNQPSIVEETTKPYSFKKGSKKPRSLIRSLTTEDSEEDDISARQRNRHRALPRKLKSSKIDHRKRKSIHRRHHQSYIHKKRRKSKRETKRKR</sequence>
<proteinExistence type="predicted"/>
<feature type="compositionally biased region" description="Basic residues" evidence="1">
    <location>
        <begin position="20"/>
        <end position="41"/>
    </location>
</feature>